<dbReference type="AlphaFoldDB" id="A0A3P3T9W7"/>
<organism evidence="4 5">
    <name type="scientific">Paenibacillus oralis</name>
    <dbReference type="NCBI Taxonomy" id="2490856"/>
    <lineage>
        <taxon>Bacteria</taxon>
        <taxon>Bacillati</taxon>
        <taxon>Bacillota</taxon>
        <taxon>Bacilli</taxon>
        <taxon>Bacillales</taxon>
        <taxon>Paenibacillaceae</taxon>
        <taxon>Paenibacillus</taxon>
    </lineage>
</organism>
<evidence type="ECO:0000313" key="5">
    <source>
        <dbReference type="Proteomes" id="UP000267017"/>
    </source>
</evidence>
<dbReference type="PANTHER" id="PTHR43155:SF2">
    <property type="entry name" value="CYCLIC DI-GMP PHOSPHODIESTERASE PA4108"/>
    <property type="match status" value="1"/>
</dbReference>
<dbReference type="RefSeq" id="WP_128635910.1">
    <property type="nucleotide sequence ID" value="NZ_RRCN01000002.1"/>
</dbReference>
<keyword evidence="5" id="KW-1185">Reference proteome</keyword>
<comment type="caution">
    <text evidence="4">The sequence shown here is derived from an EMBL/GenBank/DDBJ whole genome shotgun (WGS) entry which is preliminary data.</text>
</comment>
<evidence type="ECO:0000313" key="4">
    <source>
        <dbReference type="EMBL" id="RRJ54826.1"/>
    </source>
</evidence>
<dbReference type="InterPro" id="IPR006674">
    <property type="entry name" value="HD_domain"/>
</dbReference>
<feature type="domain" description="HD-GYP" evidence="3">
    <location>
        <begin position="130"/>
        <end position="327"/>
    </location>
</feature>
<accession>A0A3P3T9W7</accession>
<keyword evidence="1" id="KW-0812">Transmembrane</keyword>
<dbReference type="Gene3D" id="1.10.3210.10">
    <property type="entry name" value="Hypothetical protein af1432"/>
    <property type="match status" value="1"/>
</dbReference>
<dbReference type="SUPFAM" id="SSF109604">
    <property type="entry name" value="HD-domain/PDEase-like"/>
    <property type="match status" value="1"/>
</dbReference>
<keyword evidence="1" id="KW-0472">Membrane</keyword>
<reference evidence="4 5" key="1">
    <citation type="submission" date="2018-11" db="EMBL/GenBank/DDBJ databases">
        <title>Genome sequencing of Paenibacillus sp. KCOM 3021 (= ChDC PVNT-B20).</title>
        <authorList>
            <person name="Kook J.-K."/>
            <person name="Park S.-N."/>
            <person name="Lim Y.K."/>
        </authorList>
    </citation>
    <scope>NUCLEOTIDE SEQUENCE [LARGE SCALE GENOMIC DNA]</scope>
    <source>
        <strain evidence="4 5">KCOM 3021</strain>
    </source>
</reference>
<name>A0A3P3T9W7_9BACL</name>
<evidence type="ECO:0000259" key="3">
    <source>
        <dbReference type="PROSITE" id="PS51832"/>
    </source>
</evidence>
<dbReference type="Proteomes" id="UP000267017">
    <property type="component" value="Unassembled WGS sequence"/>
</dbReference>
<sequence length="336" mass="38123">MAIRIKLATLFSFIATVFLIIVQAATDYSSMELKSLIENLPRESVKYLATFIFLAALNYLITGPIVKPLLMIINKVDNATKGKVELDDRFNGDEIRMLERGLERITNTIQHQDEQIDHIHAELVQKKEDLSTLFKNTITALAKAVYARDPYTALHSRNVMRYARALSKKLQLPESDIYYLEIGALLHDIGKIGVPEHVLMKSGKLTDTELDAIRLHPEYGYQIIKEIEELKCKGVHDIVLHHHERMDGKGYPKGLKGKEIPLQARIVSICDAFDAMTTSRSYRQALGVETAIEQLKKNSGDQFDSDIVEAFIKCLEEDPTLYMEQEVFPENMLASS</sequence>
<evidence type="ECO:0000256" key="1">
    <source>
        <dbReference type="SAM" id="Phobius"/>
    </source>
</evidence>
<dbReference type="OrthoDB" id="9759601at2"/>
<dbReference type="InterPro" id="IPR037522">
    <property type="entry name" value="HD_GYP_dom"/>
</dbReference>
<dbReference type="PROSITE" id="PS51832">
    <property type="entry name" value="HD_GYP"/>
    <property type="match status" value="1"/>
</dbReference>
<feature type="transmembrane region" description="Helical" evidence="1">
    <location>
        <begin position="48"/>
        <end position="66"/>
    </location>
</feature>
<dbReference type="PANTHER" id="PTHR43155">
    <property type="entry name" value="CYCLIC DI-GMP PHOSPHODIESTERASE PA4108-RELATED"/>
    <property type="match status" value="1"/>
</dbReference>
<dbReference type="SMART" id="SM00471">
    <property type="entry name" value="HDc"/>
    <property type="match status" value="1"/>
</dbReference>
<evidence type="ECO:0000259" key="2">
    <source>
        <dbReference type="PROSITE" id="PS51831"/>
    </source>
</evidence>
<dbReference type="Pfam" id="PF13487">
    <property type="entry name" value="HD_5"/>
    <property type="match status" value="1"/>
</dbReference>
<feature type="domain" description="HD" evidence="2">
    <location>
        <begin position="152"/>
        <end position="276"/>
    </location>
</feature>
<dbReference type="PROSITE" id="PS51831">
    <property type="entry name" value="HD"/>
    <property type="match status" value="1"/>
</dbReference>
<proteinExistence type="predicted"/>
<dbReference type="EMBL" id="RRCN01000002">
    <property type="protein sequence ID" value="RRJ54826.1"/>
    <property type="molecule type" value="Genomic_DNA"/>
</dbReference>
<keyword evidence="1" id="KW-1133">Transmembrane helix</keyword>
<dbReference type="InterPro" id="IPR003607">
    <property type="entry name" value="HD/PDEase_dom"/>
</dbReference>
<protein>
    <submittedName>
        <fullName evidence="4">HD-GYP domain-containing protein</fullName>
    </submittedName>
</protein>
<gene>
    <name evidence="4" type="ORF">EHV15_35215</name>
</gene>
<dbReference type="CDD" id="cd00077">
    <property type="entry name" value="HDc"/>
    <property type="match status" value="1"/>
</dbReference>